<feature type="binding site" evidence="5">
    <location>
        <position position="185"/>
    </location>
    <ligand>
        <name>GTP</name>
        <dbReference type="ChEBI" id="CHEBI:37565"/>
    </ligand>
</feature>
<dbReference type="Proteomes" id="UP000824074">
    <property type="component" value="Unassembled WGS sequence"/>
</dbReference>
<dbReference type="InterPro" id="IPR023179">
    <property type="entry name" value="GTP-bd_ortho_bundle_sf"/>
</dbReference>
<dbReference type="AlphaFoldDB" id="A0A9D1IPU1"/>
<dbReference type="PIRSF" id="PIRSF006230">
    <property type="entry name" value="MG442"/>
    <property type="match status" value="1"/>
</dbReference>
<comment type="function">
    <text evidence="4">Required for a late step of 50S ribosomal subunit assembly. Has GTPase activity.</text>
</comment>
<evidence type="ECO:0000313" key="7">
    <source>
        <dbReference type="EMBL" id="HIU40546.1"/>
    </source>
</evidence>
<evidence type="ECO:0000256" key="4">
    <source>
        <dbReference type="PIRNR" id="PIRNR006230"/>
    </source>
</evidence>
<dbReference type="InterPro" id="IPR016478">
    <property type="entry name" value="GTPase_MTG1"/>
</dbReference>
<feature type="binding site" evidence="5">
    <location>
        <begin position="141"/>
        <end position="146"/>
    </location>
    <ligand>
        <name>GTP</name>
        <dbReference type="ChEBI" id="CHEBI:37565"/>
    </ligand>
</feature>
<dbReference type="PANTHER" id="PTHR45782">
    <property type="entry name" value="MITOCHONDRIAL RIBOSOME-ASSOCIATED GTPASE 1"/>
    <property type="match status" value="1"/>
</dbReference>
<evidence type="ECO:0000256" key="2">
    <source>
        <dbReference type="ARBA" id="ARBA00022741"/>
    </source>
</evidence>
<dbReference type="InterPro" id="IPR006073">
    <property type="entry name" value="GTP-bd"/>
</dbReference>
<dbReference type="GO" id="GO:0003924">
    <property type="term" value="F:GTPase activity"/>
    <property type="evidence" value="ECO:0007669"/>
    <property type="project" value="TreeGrafter"/>
</dbReference>
<keyword evidence="3 4" id="KW-0342">GTP-binding</keyword>
<dbReference type="GO" id="GO:0006412">
    <property type="term" value="P:translation"/>
    <property type="evidence" value="ECO:0007669"/>
    <property type="project" value="TreeGrafter"/>
</dbReference>
<organism evidence="7 8">
    <name type="scientific">Candidatus Aphodocola excrementigallinarum</name>
    <dbReference type="NCBI Taxonomy" id="2840670"/>
    <lineage>
        <taxon>Bacteria</taxon>
        <taxon>Bacillati</taxon>
        <taxon>Bacillota</taxon>
        <taxon>Bacilli</taxon>
        <taxon>Candidatus Aphodocola</taxon>
    </lineage>
</organism>
<comment type="subcellular location">
    <subcellularLocation>
        <location evidence="4">Cytoplasm</location>
    </subcellularLocation>
</comment>
<proteinExistence type="inferred from homology"/>
<keyword evidence="2 4" id="KW-0547">Nucleotide-binding</keyword>
<dbReference type="CDD" id="cd01856">
    <property type="entry name" value="YlqF"/>
    <property type="match status" value="1"/>
</dbReference>
<evidence type="ECO:0000256" key="1">
    <source>
        <dbReference type="ARBA" id="ARBA00014898"/>
    </source>
</evidence>
<dbReference type="GO" id="GO:0005525">
    <property type="term" value="F:GTP binding"/>
    <property type="evidence" value="ECO:0007669"/>
    <property type="project" value="UniProtKB-KW"/>
</dbReference>
<comment type="caution">
    <text evidence="7">The sequence shown here is derived from an EMBL/GenBank/DDBJ whole genome shotgun (WGS) entry which is preliminary data.</text>
</comment>
<keyword evidence="4" id="KW-0963">Cytoplasm</keyword>
<dbReference type="InterPro" id="IPR027417">
    <property type="entry name" value="P-loop_NTPase"/>
</dbReference>
<evidence type="ECO:0000256" key="5">
    <source>
        <dbReference type="PIRSR" id="PIRSR006230-1"/>
    </source>
</evidence>
<dbReference type="PROSITE" id="PS51721">
    <property type="entry name" value="G_CP"/>
    <property type="match status" value="1"/>
</dbReference>
<dbReference type="InterPro" id="IPR030378">
    <property type="entry name" value="G_CP_dom"/>
</dbReference>
<dbReference type="Gene3D" id="3.40.50.300">
    <property type="entry name" value="P-loop containing nucleotide triphosphate hydrolases"/>
    <property type="match status" value="1"/>
</dbReference>
<dbReference type="NCBIfam" id="TIGR03596">
    <property type="entry name" value="GTPase_YlqF"/>
    <property type="match status" value="1"/>
</dbReference>
<comment type="similarity">
    <text evidence="4">Belongs to the TRAFAC class YlqF/YawG GTPase family. MTG1 subfamily.</text>
</comment>
<reference evidence="7" key="1">
    <citation type="submission" date="2020-10" db="EMBL/GenBank/DDBJ databases">
        <authorList>
            <person name="Gilroy R."/>
        </authorList>
    </citation>
    <scope>NUCLEOTIDE SEQUENCE</scope>
    <source>
        <strain evidence="7">CHK193-30670</strain>
    </source>
</reference>
<dbReference type="PANTHER" id="PTHR45782:SF4">
    <property type="entry name" value="MITOCHONDRIAL RIBOSOME-ASSOCIATED GTPASE 1"/>
    <property type="match status" value="1"/>
</dbReference>
<evidence type="ECO:0000256" key="3">
    <source>
        <dbReference type="ARBA" id="ARBA00023134"/>
    </source>
</evidence>
<dbReference type="GO" id="GO:0005737">
    <property type="term" value="C:cytoplasm"/>
    <property type="evidence" value="ECO:0007669"/>
    <property type="project" value="UniProtKB-SubCell"/>
</dbReference>
<evidence type="ECO:0000313" key="8">
    <source>
        <dbReference type="Proteomes" id="UP000824074"/>
    </source>
</evidence>
<protein>
    <recommendedName>
        <fullName evidence="1 4">Ribosome biogenesis GTPase A</fullName>
    </recommendedName>
</protein>
<dbReference type="Pfam" id="PF01926">
    <property type="entry name" value="MMR_HSR1"/>
    <property type="match status" value="1"/>
</dbReference>
<name>A0A9D1IPU1_9FIRM</name>
<dbReference type="SUPFAM" id="SSF52540">
    <property type="entry name" value="P-loop containing nucleoside triphosphate hydrolases"/>
    <property type="match status" value="1"/>
</dbReference>
<dbReference type="Gene3D" id="1.10.1580.10">
    <property type="match status" value="1"/>
</dbReference>
<reference evidence="7" key="2">
    <citation type="journal article" date="2021" name="PeerJ">
        <title>Extensive microbial diversity within the chicken gut microbiome revealed by metagenomics and culture.</title>
        <authorList>
            <person name="Gilroy R."/>
            <person name="Ravi A."/>
            <person name="Getino M."/>
            <person name="Pursley I."/>
            <person name="Horton D.L."/>
            <person name="Alikhan N.F."/>
            <person name="Baker D."/>
            <person name="Gharbi K."/>
            <person name="Hall N."/>
            <person name="Watson M."/>
            <person name="Adriaenssens E.M."/>
            <person name="Foster-Nyarko E."/>
            <person name="Jarju S."/>
            <person name="Secka A."/>
            <person name="Antonio M."/>
            <person name="Oren A."/>
            <person name="Chaudhuri R.R."/>
            <person name="La Ragione R."/>
            <person name="Hildebrand F."/>
            <person name="Pallen M.J."/>
        </authorList>
    </citation>
    <scope>NUCLEOTIDE SEQUENCE</scope>
    <source>
        <strain evidence="7">CHK193-30670</strain>
    </source>
</reference>
<accession>A0A9D1IPU1</accession>
<dbReference type="EMBL" id="DVMT01000045">
    <property type="protein sequence ID" value="HIU40546.1"/>
    <property type="molecule type" value="Genomic_DNA"/>
</dbReference>
<sequence length="293" mass="33353">MNEEKGFNKTVINWYPGHMAKTKRLINENIDKVDIIYEVIDARIPLSSKIKDSDIENLINKKPRILIMTKSDLCDLSKTNLWVKYYENVGYKVVLVDLINNKGVSKILDVTNLLLKDIDEKREAKGLNKRRYRALIIGIPNVGKSTLINRLVGKKAAVTGNKPGVTKSLSWIRINNNVDLLDSPGILWPKLENEEESYNLASFSAIKEEILPKGKVACYILDTMYKKYKDNLKERYGIDAFDIDDVIPTYDIIGKKRGCLIKGGEVDYDKVSNLIINDLKEGRLGKVTFDEVK</sequence>
<evidence type="ECO:0000259" key="6">
    <source>
        <dbReference type="PROSITE" id="PS51721"/>
    </source>
</evidence>
<feature type="domain" description="CP-type G" evidence="6">
    <location>
        <begin position="22"/>
        <end position="189"/>
    </location>
</feature>
<gene>
    <name evidence="7" type="primary">ylqF</name>
    <name evidence="7" type="ORF">IAB68_04535</name>
</gene>
<dbReference type="PRINTS" id="PR00326">
    <property type="entry name" value="GTP1OBG"/>
</dbReference>
<dbReference type="InterPro" id="IPR019991">
    <property type="entry name" value="GTP-bd_ribosome_bgen"/>
</dbReference>